<keyword evidence="3" id="KW-1185">Reference proteome</keyword>
<dbReference type="AlphaFoldDB" id="A0A3A8NZ12"/>
<feature type="region of interest" description="Disordered" evidence="1">
    <location>
        <begin position="1"/>
        <end position="78"/>
    </location>
</feature>
<reference evidence="3" key="1">
    <citation type="submission" date="2018-09" db="EMBL/GenBank/DDBJ databases">
        <authorList>
            <person name="Livingstone P.G."/>
            <person name="Whitworth D.E."/>
        </authorList>
    </citation>
    <scope>NUCLEOTIDE SEQUENCE [LARGE SCALE GENOMIC DNA]</scope>
    <source>
        <strain evidence="3">CA040B</strain>
    </source>
</reference>
<evidence type="ECO:0000256" key="1">
    <source>
        <dbReference type="SAM" id="MobiDB-lite"/>
    </source>
</evidence>
<comment type="caution">
    <text evidence="2">The sequence shown here is derived from an EMBL/GenBank/DDBJ whole genome shotgun (WGS) entry which is preliminary data.</text>
</comment>
<dbReference type="EMBL" id="RAWG01000037">
    <property type="protein sequence ID" value="RKH45322.1"/>
    <property type="molecule type" value="Genomic_DNA"/>
</dbReference>
<organism evidence="2 3">
    <name type="scientific">Corallococcus sicarius</name>
    <dbReference type="NCBI Taxonomy" id="2316726"/>
    <lineage>
        <taxon>Bacteria</taxon>
        <taxon>Pseudomonadati</taxon>
        <taxon>Myxococcota</taxon>
        <taxon>Myxococcia</taxon>
        <taxon>Myxococcales</taxon>
        <taxon>Cystobacterineae</taxon>
        <taxon>Myxococcaceae</taxon>
        <taxon>Corallococcus</taxon>
    </lineage>
</organism>
<evidence type="ECO:0000313" key="3">
    <source>
        <dbReference type="Proteomes" id="UP000273405"/>
    </source>
</evidence>
<sequence length="78" mass="8464">MPKKSGDVHTVPNPDGSGWVNKQNGETVSKHRTKEAAVDKGADIAKSQQGEHAIHKKNGQIGEKNSYGNDPHPPKDKR</sequence>
<name>A0A3A8NZ12_9BACT</name>
<evidence type="ECO:0000313" key="2">
    <source>
        <dbReference type="EMBL" id="RKH45322.1"/>
    </source>
</evidence>
<dbReference type="InterPro" id="IPR018691">
    <property type="entry name" value="DUF2188"/>
</dbReference>
<dbReference type="Pfam" id="PF09954">
    <property type="entry name" value="DUF2188"/>
    <property type="match status" value="1"/>
</dbReference>
<proteinExistence type="predicted"/>
<accession>A0A3A8NZ12</accession>
<protein>
    <submittedName>
        <fullName evidence="2">DUF2188 domain-containing protein</fullName>
    </submittedName>
</protein>
<dbReference type="Proteomes" id="UP000273405">
    <property type="component" value="Unassembled WGS sequence"/>
</dbReference>
<feature type="compositionally biased region" description="Basic and acidic residues" evidence="1">
    <location>
        <begin position="34"/>
        <end position="43"/>
    </location>
</feature>
<gene>
    <name evidence="2" type="ORF">D7X12_08280</name>
</gene>
<dbReference type="OrthoDB" id="8858565at2"/>
<dbReference type="RefSeq" id="WP_120624721.1">
    <property type="nucleotide sequence ID" value="NZ_RAWG01000037.1"/>
</dbReference>